<keyword evidence="4" id="KW-1185">Reference proteome</keyword>
<feature type="domain" description="Potassium channel" evidence="2">
    <location>
        <begin position="146"/>
        <end position="211"/>
    </location>
</feature>
<dbReference type="Pfam" id="PF07885">
    <property type="entry name" value="Ion_trans_2"/>
    <property type="match status" value="1"/>
</dbReference>
<feature type="transmembrane region" description="Helical" evidence="1">
    <location>
        <begin position="189"/>
        <end position="210"/>
    </location>
</feature>
<dbReference type="OrthoDB" id="9799090at2"/>
<dbReference type="SUPFAM" id="SSF81324">
    <property type="entry name" value="Voltage-gated potassium channels"/>
    <property type="match status" value="1"/>
</dbReference>
<dbReference type="Gene3D" id="1.10.287.70">
    <property type="match status" value="1"/>
</dbReference>
<sequence>MIVINTKIRDFLEESRYVILLIAYFLVLWVPIIFQSFNISDELSDISLVVLMFAILNFIRKAKFYNKITLVITFFIITGRSASVGTESDSVNIANWIAMLIYFSIFLTILLKQVWSSKSVNMNTILGAIAGYIQIGVIEFILFKICDAYFDGKAFNTTVSIADIIYFSFVTLTTVGYGDITPVVDEARAFSVIFAMVGQFYMAILMALLVGKYQQEHSKQ</sequence>
<feature type="transmembrane region" description="Helical" evidence="1">
    <location>
        <begin position="155"/>
        <end position="177"/>
    </location>
</feature>
<proteinExistence type="predicted"/>
<reference evidence="3 4" key="1">
    <citation type="submission" date="2018-12" db="EMBL/GenBank/DDBJ databases">
        <title>Flammeovirga pectinis sp. nov., isolated from the gut of the Korean scallop, Patinopecten yessoensis.</title>
        <authorList>
            <person name="Bae J.-W."/>
            <person name="Jeong Y.-S."/>
            <person name="Kang W."/>
        </authorList>
    </citation>
    <scope>NUCLEOTIDE SEQUENCE [LARGE SCALE GENOMIC DNA]</scope>
    <source>
        <strain evidence="3 4">L12M1</strain>
    </source>
</reference>
<keyword evidence="1" id="KW-0812">Transmembrane</keyword>
<feature type="transmembrane region" description="Helical" evidence="1">
    <location>
        <begin position="17"/>
        <end position="37"/>
    </location>
</feature>
<protein>
    <recommendedName>
        <fullName evidence="2">Potassium channel domain-containing protein</fullName>
    </recommendedName>
</protein>
<accession>A0A3Q9FK56</accession>
<evidence type="ECO:0000259" key="2">
    <source>
        <dbReference type="Pfam" id="PF07885"/>
    </source>
</evidence>
<feature type="transmembrane region" description="Helical" evidence="1">
    <location>
        <begin position="43"/>
        <end position="59"/>
    </location>
</feature>
<dbReference type="EMBL" id="CP034562">
    <property type="protein sequence ID" value="AZQ61583.1"/>
    <property type="molecule type" value="Genomic_DNA"/>
</dbReference>
<dbReference type="Proteomes" id="UP000267268">
    <property type="component" value="Chromosome 1"/>
</dbReference>
<keyword evidence="1" id="KW-1133">Transmembrane helix</keyword>
<keyword evidence="1" id="KW-0472">Membrane</keyword>
<feature type="transmembrane region" description="Helical" evidence="1">
    <location>
        <begin position="93"/>
        <end position="111"/>
    </location>
</feature>
<name>A0A3Q9FK56_9BACT</name>
<dbReference type="KEGG" id="fll:EI427_04865"/>
<gene>
    <name evidence="3" type="ORF">EI427_04865</name>
</gene>
<dbReference type="InterPro" id="IPR013099">
    <property type="entry name" value="K_chnl_dom"/>
</dbReference>
<evidence type="ECO:0000256" key="1">
    <source>
        <dbReference type="SAM" id="Phobius"/>
    </source>
</evidence>
<feature type="transmembrane region" description="Helical" evidence="1">
    <location>
        <begin position="123"/>
        <end position="143"/>
    </location>
</feature>
<organism evidence="3 4">
    <name type="scientific">Flammeovirga pectinis</name>
    <dbReference type="NCBI Taxonomy" id="2494373"/>
    <lineage>
        <taxon>Bacteria</taxon>
        <taxon>Pseudomonadati</taxon>
        <taxon>Bacteroidota</taxon>
        <taxon>Cytophagia</taxon>
        <taxon>Cytophagales</taxon>
        <taxon>Flammeovirgaceae</taxon>
        <taxon>Flammeovirga</taxon>
    </lineage>
</organism>
<evidence type="ECO:0000313" key="3">
    <source>
        <dbReference type="EMBL" id="AZQ61583.1"/>
    </source>
</evidence>
<evidence type="ECO:0000313" key="4">
    <source>
        <dbReference type="Proteomes" id="UP000267268"/>
    </source>
</evidence>
<dbReference type="RefSeq" id="WP_126612214.1">
    <property type="nucleotide sequence ID" value="NZ_CP034562.1"/>
</dbReference>
<dbReference type="AlphaFoldDB" id="A0A3Q9FK56"/>